<accession>A0ABV3P5B4</accession>
<dbReference type="RefSeq" id="WP_367637611.1">
    <property type="nucleotide sequence ID" value="NZ_JBFNQN010000005.1"/>
</dbReference>
<evidence type="ECO:0000313" key="3">
    <source>
        <dbReference type="Proteomes" id="UP001555826"/>
    </source>
</evidence>
<comment type="caution">
    <text evidence="2">The sequence shown here is derived from an EMBL/GenBank/DDBJ whole genome shotgun (WGS) entry which is preliminary data.</text>
</comment>
<keyword evidence="3" id="KW-1185">Reference proteome</keyword>
<sequence>MDEVAQDARTSADPRARWRTLPPRTRPEDTVAELDVGPVPEPGPSEDPNRAAVLRFPFPGV</sequence>
<gene>
    <name evidence="2" type="ORF">AB1207_08560</name>
</gene>
<evidence type="ECO:0000256" key="1">
    <source>
        <dbReference type="SAM" id="MobiDB-lite"/>
    </source>
</evidence>
<reference evidence="2 3" key="1">
    <citation type="submission" date="2024-07" db="EMBL/GenBank/DDBJ databases">
        <authorList>
            <person name="Thanompreechachai J."/>
            <person name="Duangmal K."/>
        </authorList>
    </citation>
    <scope>NUCLEOTIDE SEQUENCE [LARGE SCALE GENOMIC DNA]</scope>
    <source>
        <strain evidence="2 3">KCTC 19886</strain>
    </source>
</reference>
<organism evidence="2 3">
    <name type="scientific">Kineococcus endophyticus</name>
    <dbReference type="NCBI Taxonomy" id="1181883"/>
    <lineage>
        <taxon>Bacteria</taxon>
        <taxon>Bacillati</taxon>
        <taxon>Actinomycetota</taxon>
        <taxon>Actinomycetes</taxon>
        <taxon>Kineosporiales</taxon>
        <taxon>Kineosporiaceae</taxon>
        <taxon>Kineococcus</taxon>
    </lineage>
</organism>
<protein>
    <submittedName>
        <fullName evidence="2">Uncharacterized protein</fullName>
    </submittedName>
</protein>
<dbReference type="EMBL" id="JBFNQN010000005">
    <property type="protein sequence ID" value="MEW9264796.1"/>
    <property type="molecule type" value="Genomic_DNA"/>
</dbReference>
<feature type="region of interest" description="Disordered" evidence="1">
    <location>
        <begin position="1"/>
        <end position="51"/>
    </location>
</feature>
<name>A0ABV3P5B4_9ACTN</name>
<evidence type="ECO:0000313" key="2">
    <source>
        <dbReference type="EMBL" id="MEW9264796.1"/>
    </source>
</evidence>
<proteinExistence type="predicted"/>
<dbReference type="Proteomes" id="UP001555826">
    <property type="component" value="Unassembled WGS sequence"/>
</dbReference>